<dbReference type="PANTHER" id="PTHR21198">
    <property type="entry name" value="GLUTAMATE RACEMASE"/>
    <property type="match status" value="1"/>
</dbReference>
<dbReference type="InterPro" id="IPR004391">
    <property type="entry name" value="Glu_race"/>
</dbReference>
<evidence type="ECO:0000256" key="6">
    <source>
        <dbReference type="ARBA" id="ARBA00023316"/>
    </source>
</evidence>
<dbReference type="GO" id="GO:0008360">
    <property type="term" value="P:regulation of cell shape"/>
    <property type="evidence" value="ECO:0007669"/>
    <property type="project" value="UniProtKB-KW"/>
</dbReference>
<comment type="function">
    <text evidence="7">Provides the (R)-glutamate required for cell wall biosynthesis.</text>
</comment>
<gene>
    <name evidence="7 8" type="primary">murI</name>
    <name evidence="8" type="ORF">DV520_01695</name>
</gene>
<keyword evidence="4 7" id="KW-0573">Peptidoglycan synthesis</keyword>
<comment type="similarity">
    <text evidence="7">Belongs to the aspartate/glutamate racemases family.</text>
</comment>
<dbReference type="EC" id="5.1.1.3" evidence="2 7"/>
<evidence type="ECO:0000256" key="7">
    <source>
        <dbReference type="HAMAP-Rule" id="MF_00258"/>
    </source>
</evidence>
<comment type="caution">
    <text evidence="8">The sequence shown here is derived from an EMBL/GenBank/DDBJ whole genome shotgun (WGS) entry which is preliminary data.</text>
</comment>
<feature type="active site" description="Proton donor/acceptor" evidence="7">
    <location>
        <position position="75"/>
    </location>
</feature>
<reference evidence="8 9" key="1">
    <citation type="submission" date="2018-07" db="EMBL/GenBank/DDBJ databases">
        <title>GABA Modulating Bacteria of the Human Gut Microbiota.</title>
        <authorList>
            <person name="Strandwitz P."/>
            <person name="Kim K.H."/>
            <person name="Terekhova D."/>
            <person name="Liu J.K."/>
            <person name="Sharma A."/>
            <person name="Levering J."/>
            <person name="Mcdonald D."/>
            <person name="Dietrich D."/>
            <person name="Ramadhar T.R."/>
            <person name="Lekbua A."/>
            <person name="Mroue N."/>
            <person name="Liston C."/>
            <person name="Stewart E.J."/>
            <person name="Dubin M.J."/>
            <person name="Zengler K."/>
            <person name="Knight R."/>
            <person name="Gilbert J.A."/>
            <person name="Clardy J."/>
            <person name="Lewis K."/>
        </authorList>
    </citation>
    <scope>NUCLEOTIDE SEQUENCE [LARGE SCALE GENOMIC DNA]</scope>
    <source>
        <strain evidence="8 9">KLE1738</strain>
    </source>
</reference>
<comment type="catalytic activity">
    <reaction evidence="1 7">
        <text>L-glutamate = D-glutamate</text>
        <dbReference type="Rhea" id="RHEA:12813"/>
        <dbReference type="ChEBI" id="CHEBI:29985"/>
        <dbReference type="ChEBI" id="CHEBI:29986"/>
        <dbReference type="EC" id="5.1.1.3"/>
    </reaction>
</comment>
<organism evidence="8 9">
    <name type="scientific">Evtepia gabavorous</name>
    <dbReference type="NCBI Taxonomy" id="2211183"/>
    <lineage>
        <taxon>Bacteria</taxon>
        <taxon>Bacillati</taxon>
        <taxon>Bacillota</taxon>
        <taxon>Clostridia</taxon>
        <taxon>Eubacteriales</taxon>
        <taxon>Evtepia</taxon>
    </lineage>
</organism>
<dbReference type="HAMAP" id="MF_00258">
    <property type="entry name" value="Glu_racemase"/>
    <property type="match status" value="1"/>
</dbReference>
<name>A0A3E2B5T7_9FIRM</name>
<dbReference type="InterPro" id="IPR001920">
    <property type="entry name" value="Asp/Glu_race"/>
</dbReference>
<feature type="binding site" evidence="7">
    <location>
        <begin position="187"/>
        <end position="188"/>
    </location>
    <ligand>
        <name>substrate</name>
    </ligand>
</feature>
<dbReference type="PANTHER" id="PTHR21198:SF3">
    <property type="entry name" value="GLUTAMATE RACEMASE"/>
    <property type="match status" value="1"/>
</dbReference>
<dbReference type="GeneID" id="97994448"/>
<evidence type="ECO:0000256" key="1">
    <source>
        <dbReference type="ARBA" id="ARBA00001602"/>
    </source>
</evidence>
<dbReference type="Proteomes" id="UP000260649">
    <property type="component" value="Unassembled WGS sequence"/>
</dbReference>
<accession>A0A3E2B5T7</accession>
<dbReference type="AlphaFoldDB" id="A0A3E2B5T7"/>
<evidence type="ECO:0000313" key="9">
    <source>
        <dbReference type="Proteomes" id="UP000260649"/>
    </source>
</evidence>
<proteinExistence type="inferred from homology"/>
<keyword evidence="5 7" id="KW-0413">Isomerase</keyword>
<evidence type="ECO:0000256" key="5">
    <source>
        <dbReference type="ARBA" id="ARBA00023235"/>
    </source>
</evidence>
<dbReference type="SUPFAM" id="SSF53681">
    <property type="entry name" value="Aspartate/glutamate racemase"/>
    <property type="match status" value="2"/>
</dbReference>
<dbReference type="UniPathway" id="UPA00219"/>
<dbReference type="RefSeq" id="WP_117141593.1">
    <property type="nucleotide sequence ID" value="NZ_CAKXKJ010000010.1"/>
</dbReference>
<feature type="binding site" evidence="7">
    <location>
        <begin position="76"/>
        <end position="77"/>
    </location>
    <ligand>
        <name>substrate</name>
    </ligand>
</feature>
<dbReference type="PROSITE" id="PS00923">
    <property type="entry name" value="ASP_GLU_RACEMASE_1"/>
    <property type="match status" value="1"/>
</dbReference>
<feature type="binding site" evidence="7">
    <location>
        <begin position="12"/>
        <end position="13"/>
    </location>
    <ligand>
        <name>substrate</name>
    </ligand>
</feature>
<keyword evidence="3 7" id="KW-0133">Cell shape</keyword>
<keyword evidence="6 7" id="KW-0961">Cell wall biogenesis/degradation</keyword>
<dbReference type="GO" id="GO:0009252">
    <property type="term" value="P:peptidoglycan biosynthetic process"/>
    <property type="evidence" value="ECO:0007669"/>
    <property type="project" value="UniProtKB-UniRule"/>
</dbReference>
<dbReference type="InterPro" id="IPR033134">
    <property type="entry name" value="Asp/Glu_racemase_AS_2"/>
</dbReference>
<protein>
    <recommendedName>
        <fullName evidence="2 7">Glutamate racemase</fullName>
        <ecNumber evidence="2 7">5.1.1.3</ecNumber>
    </recommendedName>
</protein>
<evidence type="ECO:0000256" key="2">
    <source>
        <dbReference type="ARBA" id="ARBA00013090"/>
    </source>
</evidence>
<keyword evidence="9" id="KW-1185">Reference proteome</keyword>
<dbReference type="PROSITE" id="PS00924">
    <property type="entry name" value="ASP_GLU_RACEMASE_2"/>
    <property type="match status" value="1"/>
</dbReference>
<dbReference type="InterPro" id="IPR015942">
    <property type="entry name" value="Asp/Glu/hydantoin_racemase"/>
</dbReference>
<evidence type="ECO:0000256" key="4">
    <source>
        <dbReference type="ARBA" id="ARBA00022984"/>
    </source>
</evidence>
<feature type="binding site" evidence="7">
    <location>
        <begin position="44"/>
        <end position="45"/>
    </location>
    <ligand>
        <name>substrate</name>
    </ligand>
</feature>
<evidence type="ECO:0000313" key="8">
    <source>
        <dbReference type="EMBL" id="RFT07387.1"/>
    </source>
</evidence>
<dbReference type="EMBL" id="QQRQ01000002">
    <property type="protein sequence ID" value="RFT07387.1"/>
    <property type="molecule type" value="Genomic_DNA"/>
</dbReference>
<dbReference type="Pfam" id="PF01177">
    <property type="entry name" value="Asp_Glu_race"/>
    <property type="match status" value="1"/>
</dbReference>
<dbReference type="Gene3D" id="3.40.50.1860">
    <property type="match status" value="2"/>
</dbReference>
<comment type="pathway">
    <text evidence="7">Cell wall biogenesis; peptidoglycan biosynthesis.</text>
</comment>
<sequence>MEAQARPIGVFDSGLGGISVLRACVRLLPQENFLFFGDSANAPYGEKSLDQVRALTLSAVDRLLEQGVKGIVVACNTATSAAIGLLRQLHPGLPIIGIEPAVKPAALAAGSSSVIVMATPLTIREDKYQKLAAAFCGHANVISLPCKGLAEMVERGIFDGPVLDAYLQDLLLPFRYCNIDYIVLGCTHYPFVRKAIARNFGRPVSIIDGSEGTARQLRRQLEAASLLTDRTGFGTVTFQNSRPDKLAMSQTLFQMKY</sequence>
<evidence type="ECO:0000256" key="3">
    <source>
        <dbReference type="ARBA" id="ARBA00022960"/>
    </source>
</evidence>
<dbReference type="GO" id="GO:0071555">
    <property type="term" value="P:cell wall organization"/>
    <property type="evidence" value="ECO:0007669"/>
    <property type="project" value="UniProtKB-KW"/>
</dbReference>
<dbReference type="InterPro" id="IPR018187">
    <property type="entry name" value="Asp/Glu_racemase_AS_1"/>
</dbReference>
<dbReference type="NCBIfam" id="TIGR00067">
    <property type="entry name" value="glut_race"/>
    <property type="match status" value="1"/>
</dbReference>
<feature type="active site" description="Proton donor/acceptor" evidence="7">
    <location>
        <position position="186"/>
    </location>
</feature>
<dbReference type="FunFam" id="3.40.50.1860:FF:000001">
    <property type="entry name" value="Glutamate racemase"/>
    <property type="match status" value="1"/>
</dbReference>
<dbReference type="OrthoDB" id="9801055at2"/>
<dbReference type="GO" id="GO:0008881">
    <property type="term" value="F:glutamate racemase activity"/>
    <property type="evidence" value="ECO:0007669"/>
    <property type="project" value="UniProtKB-UniRule"/>
</dbReference>